<protein>
    <submittedName>
        <fullName evidence="2">Uncharacterized protein</fullName>
    </submittedName>
</protein>
<feature type="region of interest" description="Disordered" evidence="1">
    <location>
        <begin position="142"/>
        <end position="180"/>
    </location>
</feature>
<proteinExistence type="predicted"/>
<reference evidence="3" key="2">
    <citation type="submission" date="2015-01" db="EMBL/GenBank/DDBJ databases">
        <title>Evolutionary Origins and Diversification of the Mycorrhizal Mutualists.</title>
        <authorList>
            <consortium name="DOE Joint Genome Institute"/>
            <consortium name="Mycorrhizal Genomics Consortium"/>
            <person name="Kohler A."/>
            <person name="Kuo A."/>
            <person name="Nagy L.G."/>
            <person name="Floudas D."/>
            <person name="Copeland A."/>
            <person name="Barry K.W."/>
            <person name="Cichocki N."/>
            <person name="Veneault-Fourrey C."/>
            <person name="LaButti K."/>
            <person name="Lindquist E.A."/>
            <person name="Lipzen A."/>
            <person name="Lundell T."/>
            <person name="Morin E."/>
            <person name="Murat C."/>
            <person name="Riley R."/>
            <person name="Ohm R."/>
            <person name="Sun H."/>
            <person name="Tunlid A."/>
            <person name="Henrissat B."/>
            <person name="Grigoriev I.V."/>
            <person name="Hibbett D.S."/>
            <person name="Martin F."/>
        </authorList>
    </citation>
    <scope>NUCLEOTIDE SEQUENCE [LARGE SCALE GENOMIC DNA]</scope>
    <source>
        <strain evidence="3">MUT 4182</strain>
    </source>
</reference>
<dbReference type="AlphaFoldDB" id="A0A0C3Q3E1"/>
<dbReference type="OrthoDB" id="10421731at2759"/>
<dbReference type="EMBL" id="KN823090">
    <property type="protein sequence ID" value="KIO23205.1"/>
    <property type="molecule type" value="Genomic_DNA"/>
</dbReference>
<dbReference type="HOGENOM" id="CLU_1062425_0_0_1"/>
<keyword evidence="3" id="KW-1185">Reference proteome</keyword>
<evidence type="ECO:0000313" key="2">
    <source>
        <dbReference type="EMBL" id="KIO23205.1"/>
    </source>
</evidence>
<sequence>MDLERALAKFTAPGPIESRAHLDAALEELLAIMATSREDITFLLDILVSGIQGLLEAILTSGNHHAYTFRSRVTKALRKSLATSTPTFRACADKLGAFLITIPPHIALERSVMKDYNAYATATAELGSMEVGYNIAKIGPLGPTSPTKPGMQEPRHTRTTSANRVSSTKVTSEPASKVNSSASTGTAVISNLPKLLARFLENLFASCIYNEIEEFAIDNLFKTITPGIPPVSGKVISPDPASPTLTTAAVDQRGIRNLEIGL</sequence>
<evidence type="ECO:0000313" key="3">
    <source>
        <dbReference type="Proteomes" id="UP000054248"/>
    </source>
</evidence>
<name>A0A0C3Q3E1_9AGAM</name>
<feature type="compositionally biased region" description="Polar residues" evidence="1">
    <location>
        <begin position="159"/>
        <end position="180"/>
    </location>
</feature>
<organism evidence="2 3">
    <name type="scientific">Tulasnella calospora MUT 4182</name>
    <dbReference type="NCBI Taxonomy" id="1051891"/>
    <lineage>
        <taxon>Eukaryota</taxon>
        <taxon>Fungi</taxon>
        <taxon>Dikarya</taxon>
        <taxon>Basidiomycota</taxon>
        <taxon>Agaricomycotina</taxon>
        <taxon>Agaricomycetes</taxon>
        <taxon>Cantharellales</taxon>
        <taxon>Tulasnellaceae</taxon>
        <taxon>Tulasnella</taxon>
    </lineage>
</organism>
<reference evidence="2 3" key="1">
    <citation type="submission" date="2014-04" db="EMBL/GenBank/DDBJ databases">
        <authorList>
            <consortium name="DOE Joint Genome Institute"/>
            <person name="Kuo A."/>
            <person name="Girlanda M."/>
            <person name="Perotto S."/>
            <person name="Kohler A."/>
            <person name="Nagy L.G."/>
            <person name="Floudas D."/>
            <person name="Copeland A."/>
            <person name="Barry K.W."/>
            <person name="Cichocki N."/>
            <person name="Veneault-Fourrey C."/>
            <person name="LaButti K."/>
            <person name="Lindquist E.A."/>
            <person name="Lipzen A."/>
            <person name="Lundell T."/>
            <person name="Morin E."/>
            <person name="Murat C."/>
            <person name="Sun H."/>
            <person name="Tunlid A."/>
            <person name="Henrissat B."/>
            <person name="Grigoriev I.V."/>
            <person name="Hibbett D.S."/>
            <person name="Martin F."/>
            <person name="Nordberg H.P."/>
            <person name="Cantor M.N."/>
            <person name="Hua S.X."/>
        </authorList>
    </citation>
    <scope>NUCLEOTIDE SEQUENCE [LARGE SCALE GENOMIC DNA]</scope>
    <source>
        <strain evidence="2 3">MUT 4182</strain>
    </source>
</reference>
<gene>
    <name evidence="2" type="ORF">M407DRAFT_27272</name>
</gene>
<dbReference type="Proteomes" id="UP000054248">
    <property type="component" value="Unassembled WGS sequence"/>
</dbReference>
<accession>A0A0C3Q3E1</accession>
<evidence type="ECO:0000256" key="1">
    <source>
        <dbReference type="SAM" id="MobiDB-lite"/>
    </source>
</evidence>